<dbReference type="Proteomes" id="UP000812966">
    <property type="component" value="Unassembled WGS sequence"/>
</dbReference>
<evidence type="ECO:0000313" key="2">
    <source>
        <dbReference type="EMBL" id="KAG7566895.1"/>
    </source>
</evidence>
<sequence>MFSLRLRTPITAQASALRIRSIHVSALRSFPERSQMAGGDAAKLENEKQKNLADQQDPSPLKDAPRWNEALASESEAVVKADTSAKKTDPKDLQGETVEHVKKVHGH</sequence>
<gene>
    <name evidence="2" type="ORF">FFLO_01396</name>
</gene>
<evidence type="ECO:0000256" key="1">
    <source>
        <dbReference type="SAM" id="MobiDB-lite"/>
    </source>
</evidence>
<feature type="compositionally biased region" description="Basic and acidic residues" evidence="1">
    <location>
        <begin position="42"/>
        <end position="51"/>
    </location>
</feature>
<proteinExistence type="predicted"/>
<evidence type="ECO:0000313" key="3">
    <source>
        <dbReference type="Proteomes" id="UP000812966"/>
    </source>
</evidence>
<name>A0A8K0JQ52_9TREE</name>
<dbReference type="AlphaFoldDB" id="A0A8K0JQ52"/>
<feature type="region of interest" description="Disordered" evidence="1">
    <location>
        <begin position="33"/>
        <end position="107"/>
    </location>
</feature>
<keyword evidence="3" id="KW-1185">Reference proteome</keyword>
<dbReference type="EMBL" id="JABELV010000019">
    <property type="protein sequence ID" value="KAG7566895.1"/>
    <property type="molecule type" value="Genomic_DNA"/>
</dbReference>
<reference evidence="2" key="1">
    <citation type="submission" date="2020-04" db="EMBL/GenBank/DDBJ databases">
        <title>Analysis of mating type loci in Filobasidium floriforme.</title>
        <authorList>
            <person name="Nowrousian M."/>
        </authorList>
    </citation>
    <scope>NUCLEOTIDE SEQUENCE</scope>
    <source>
        <strain evidence="2">CBS 6242</strain>
    </source>
</reference>
<protein>
    <submittedName>
        <fullName evidence="2">Uncharacterized protein</fullName>
    </submittedName>
</protein>
<comment type="caution">
    <text evidence="2">The sequence shown here is derived from an EMBL/GenBank/DDBJ whole genome shotgun (WGS) entry which is preliminary data.</text>
</comment>
<feature type="compositionally biased region" description="Basic and acidic residues" evidence="1">
    <location>
        <begin position="77"/>
        <end position="101"/>
    </location>
</feature>
<organism evidence="2 3">
    <name type="scientific">Filobasidium floriforme</name>
    <dbReference type="NCBI Taxonomy" id="5210"/>
    <lineage>
        <taxon>Eukaryota</taxon>
        <taxon>Fungi</taxon>
        <taxon>Dikarya</taxon>
        <taxon>Basidiomycota</taxon>
        <taxon>Agaricomycotina</taxon>
        <taxon>Tremellomycetes</taxon>
        <taxon>Filobasidiales</taxon>
        <taxon>Filobasidiaceae</taxon>
        <taxon>Filobasidium</taxon>
    </lineage>
</organism>
<accession>A0A8K0JQ52</accession>